<comment type="caution">
    <text evidence="1">The sequence shown here is derived from an EMBL/GenBank/DDBJ whole genome shotgun (WGS) entry which is preliminary data.</text>
</comment>
<gene>
    <name evidence="1" type="ORF">JBS370_LOCUS41965</name>
</gene>
<name>A0A820L9M6_9BILA</name>
<feature type="non-terminal residue" evidence="1">
    <location>
        <position position="1"/>
    </location>
</feature>
<accession>A0A820L9M6</accession>
<evidence type="ECO:0000313" key="2">
    <source>
        <dbReference type="Proteomes" id="UP000663836"/>
    </source>
</evidence>
<dbReference type="EMBL" id="CAJOBD010051265">
    <property type="protein sequence ID" value="CAF4352242.1"/>
    <property type="molecule type" value="Genomic_DNA"/>
</dbReference>
<organism evidence="1 2">
    <name type="scientific">Rotaria sordida</name>
    <dbReference type="NCBI Taxonomy" id="392033"/>
    <lineage>
        <taxon>Eukaryota</taxon>
        <taxon>Metazoa</taxon>
        <taxon>Spiralia</taxon>
        <taxon>Gnathifera</taxon>
        <taxon>Rotifera</taxon>
        <taxon>Eurotatoria</taxon>
        <taxon>Bdelloidea</taxon>
        <taxon>Philodinida</taxon>
        <taxon>Philodinidae</taxon>
        <taxon>Rotaria</taxon>
    </lineage>
</organism>
<dbReference type="AlphaFoldDB" id="A0A820L9M6"/>
<proteinExistence type="predicted"/>
<evidence type="ECO:0000313" key="1">
    <source>
        <dbReference type="EMBL" id="CAF4352242.1"/>
    </source>
</evidence>
<protein>
    <submittedName>
        <fullName evidence="1">Uncharacterized protein</fullName>
    </submittedName>
</protein>
<dbReference type="Proteomes" id="UP000663836">
    <property type="component" value="Unassembled WGS sequence"/>
</dbReference>
<reference evidence="1" key="1">
    <citation type="submission" date="2021-02" db="EMBL/GenBank/DDBJ databases">
        <authorList>
            <person name="Nowell W R."/>
        </authorList>
    </citation>
    <scope>NUCLEOTIDE SEQUENCE</scope>
</reference>
<sequence>LLKYPSIVFKYRSWFDHVKPDIIPDGIDMIKLKQWQIALMIQAQIQAEQRQQSSNEN</sequence>